<accession>A0A3B0RH64</accession>
<dbReference type="EC" id="4.2.1.148" evidence="1"/>
<organism evidence="1">
    <name type="scientific">hydrothermal vent metagenome</name>
    <dbReference type="NCBI Taxonomy" id="652676"/>
    <lineage>
        <taxon>unclassified sequences</taxon>
        <taxon>metagenomes</taxon>
        <taxon>ecological metagenomes</taxon>
    </lineage>
</organism>
<dbReference type="InterPro" id="IPR052342">
    <property type="entry name" value="MCH/BMMD"/>
</dbReference>
<dbReference type="InterPro" id="IPR029069">
    <property type="entry name" value="HotDog_dom_sf"/>
</dbReference>
<dbReference type="Pfam" id="PF19315">
    <property type="entry name" value="MC_hydratase"/>
    <property type="match status" value="1"/>
</dbReference>
<proteinExistence type="predicted"/>
<keyword evidence="1" id="KW-0456">Lyase</keyword>
<dbReference type="PANTHER" id="PTHR43664">
    <property type="entry name" value="MONOAMINE OXIDASE-RELATED"/>
    <property type="match status" value="1"/>
</dbReference>
<dbReference type="AlphaFoldDB" id="A0A3B0RH64"/>
<dbReference type="InterPro" id="IPR016790">
    <property type="entry name" value="Thiol_ester_hydratase_Rv0216"/>
</dbReference>
<protein>
    <submittedName>
        <fullName evidence="1">2-methylfumaryl-CoA hydratase</fullName>
        <ecNumber evidence="1">4.2.1.148</ecNumber>
    </submittedName>
</protein>
<dbReference type="EMBL" id="UOED01000066">
    <property type="protein sequence ID" value="VAV91319.1"/>
    <property type="molecule type" value="Genomic_DNA"/>
</dbReference>
<reference evidence="1" key="1">
    <citation type="submission" date="2018-06" db="EMBL/GenBank/DDBJ databases">
        <authorList>
            <person name="Zhirakovskaya E."/>
        </authorList>
    </citation>
    <scope>NUCLEOTIDE SEQUENCE</scope>
</reference>
<dbReference type="PIRSF" id="PIRSF021494">
    <property type="entry name" value="Rv0216_prd"/>
    <property type="match status" value="1"/>
</dbReference>
<dbReference type="SUPFAM" id="SSF54637">
    <property type="entry name" value="Thioesterase/thiol ester dehydrase-isomerase"/>
    <property type="match status" value="2"/>
</dbReference>
<dbReference type="CDD" id="cd03451">
    <property type="entry name" value="FkbR2"/>
    <property type="match status" value="2"/>
</dbReference>
<name>A0A3B0RH64_9ZZZZ</name>
<dbReference type="GO" id="GO:0016829">
    <property type="term" value="F:lyase activity"/>
    <property type="evidence" value="ECO:0007669"/>
    <property type="project" value="UniProtKB-KW"/>
</dbReference>
<evidence type="ECO:0000313" key="1">
    <source>
        <dbReference type="EMBL" id="VAV91319.1"/>
    </source>
</evidence>
<dbReference type="PANTHER" id="PTHR43664:SF1">
    <property type="entry name" value="BETA-METHYLMALYL-COA DEHYDRATASE"/>
    <property type="match status" value="1"/>
</dbReference>
<sequence>MSKKNDGNYFEDFTLGQVITHATPRTVTVGDVSLYSALYGMRFALQSSDEFARASGLPRAPVDDMLTFHIVFGKTVPDISINAVANLGYADCRFLRPVYAGDTLSATSKVIGLKENSNGRTGNVYVRTSGVNQRGEDVLDYVRWVMVNKRDSTSPAPETIIPDLPDVVAPENLTVPEGLHYKNYDARHAGSSYYWEDYGIGEKISHVDGMTVEAADHMLATRLYQNTARVHFNLHAMKDGRLGERIVYGGHVISLIRGLSFNGLGNGQNILAINGGRHVNPCIAGDTVYGWSEVLDKAEITGRADLAALRCRMVALKDKTPEDFTCKMDDGKYDPAVLLDIDLWLLMPKRARD</sequence>
<gene>
    <name evidence="1" type="ORF">MNBD_ALPHA02-561</name>
</gene>
<dbReference type="Gene3D" id="3.10.129.10">
    <property type="entry name" value="Hotdog Thioesterase"/>
    <property type="match status" value="1"/>
</dbReference>
<dbReference type="InterPro" id="IPR048274">
    <property type="entry name" value="MC_hydratase"/>
</dbReference>